<comment type="caution">
    <text evidence="1">The sequence shown here is derived from an EMBL/GenBank/DDBJ whole genome shotgun (WGS) entry which is preliminary data.</text>
</comment>
<accession>A0A8X6Q0H7</accession>
<proteinExistence type="predicted"/>
<keyword evidence="2" id="KW-1185">Reference proteome</keyword>
<evidence type="ECO:0000313" key="2">
    <source>
        <dbReference type="Proteomes" id="UP000887013"/>
    </source>
</evidence>
<reference evidence="1" key="1">
    <citation type="submission" date="2020-08" db="EMBL/GenBank/DDBJ databases">
        <title>Multicomponent nature underlies the extraordinary mechanical properties of spider dragline silk.</title>
        <authorList>
            <person name="Kono N."/>
            <person name="Nakamura H."/>
            <person name="Mori M."/>
            <person name="Yoshida Y."/>
            <person name="Ohtoshi R."/>
            <person name="Malay A.D."/>
            <person name="Moran D.A.P."/>
            <person name="Tomita M."/>
            <person name="Numata K."/>
            <person name="Arakawa K."/>
        </authorList>
    </citation>
    <scope>NUCLEOTIDE SEQUENCE</scope>
</reference>
<name>A0A8X6Q0H7_NEPPI</name>
<gene>
    <name evidence="1" type="ORF">NPIL_459731</name>
</gene>
<sequence length="90" mass="10270">MFSLPHRYLDVPFGVIIPIAVKHYRCSCDYPSPQIVLFLTQHQDPKSDELHQLDRAEALFFSSCARTIKFPSSGYPIILDVHGFAVKGEY</sequence>
<dbReference type="EMBL" id="BMAW01074063">
    <property type="protein sequence ID" value="GFT90520.1"/>
    <property type="molecule type" value="Genomic_DNA"/>
</dbReference>
<dbReference type="AlphaFoldDB" id="A0A8X6Q0H7"/>
<protein>
    <submittedName>
        <fullName evidence="1">Uncharacterized protein</fullName>
    </submittedName>
</protein>
<evidence type="ECO:0000313" key="1">
    <source>
        <dbReference type="EMBL" id="GFT90520.1"/>
    </source>
</evidence>
<organism evidence="1 2">
    <name type="scientific">Nephila pilipes</name>
    <name type="common">Giant wood spider</name>
    <name type="synonym">Nephila maculata</name>
    <dbReference type="NCBI Taxonomy" id="299642"/>
    <lineage>
        <taxon>Eukaryota</taxon>
        <taxon>Metazoa</taxon>
        <taxon>Ecdysozoa</taxon>
        <taxon>Arthropoda</taxon>
        <taxon>Chelicerata</taxon>
        <taxon>Arachnida</taxon>
        <taxon>Araneae</taxon>
        <taxon>Araneomorphae</taxon>
        <taxon>Entelegynae</taxon>
        <taxon>Araneoidea</taxon>
        <taxon>Nephilidae</taxon>
        <taxon>Nephila</taxon>
    </lineage>
</organism>
<dbReference type="Proteomes" id="UP000887013">
    <property type="component" value="Unassembled WGS sequence"/>
</dbReference>